<gene>
    <name evidence="2" type="ORF">PBY51_014392</name>
</gene>
<feature type="compositionally biased region" description="Basic and acidic residues" evidence="1">
    <location>
        <begin position="9"/>
        <end position="21"/>
    </location>
</feature>
<accession>A0AAN7WV89</accession>
<feature type="region of interest" description="Disordered" evidence="1">
    <location>
        <begin position="1"/>
        <end position="57"/>
    </location>
</feature>
<feature type="compositionally biased region" description="Pro residues" evidence="1">
    <location>
        <begin position="441"/>
        <end position="451"/>
    </location>
</feature>
<sequence>MSTSDAGELELRVVGGEKDTSQYRTARGTPTATAREQQDETFKQQNYRDDETATGQQCHQTAIRQEATLKALILKVDRHKEEEAAHCGESKVQSQKPIEPKFTSCLLFRFSRNPQLNHKKEIAPCLQSLTETQRAETENSNLYLINRTTSPPDTSIKTACGSASSERIPFPAKKREKAITVNNKHISPLLPYPKDLQHTDGERSPNASNDYHTQLSRPASSPRSPFSPFASLSPVSPFASQDVSDDNVFFSPKLQRRRDTPSPCEQGEGFSLGGSRRSRASTGPPSAGPGQDKEGSASSYADLKYGIEPGRSFSVSSVLSSRPSGPGRISTGSRYMSVGDLSESALTCEDNGKDLDQWSVHPDWTTEKECQPSKDCRKSYLTSDPGKMRSRSLPRSLTRRLANWSSEVPVSPSAKTTTAKQARLWSPSMNNCHFAWNTEGPPTPPPTPPLSPVSRRMSQPPSLSSPTYPSSSGALMQVDSQSSKGLRLSRGYETSLSTFEESTDSSSDTTTDDEYYLETGEDEEKEKETEL</sequence>
<feature type="compositionally biased region" description="Polar residues" evidence="1">
    <location>
        <begin position="404"/>
        <end position="420"/>
    </location>
</feature>
<proteinExistence type="predicted"/>
<evidence type="ECO:0000256" key="1">
    <source>
        <dbReference type="SAM" id="MobiDB-lite"/>
    </source>
</evidence>
<keyword evidence="3" id="KW-1185">Reference proteome</keyword>
<dbReference type="Proteomes" id="UP001346869">
    <property type="component" value="Unassembled WGS sequence"/>
</dbReference>
<organism evidence="2 3">
    <name type="scientific">Eleginops maclovinus</name>
    <name type="common">Patagonian blennie</name>
    <name type="synonym">Eleginus maclovinus</name>
    <dbReference type="NCBI Taxonomy" id="56733"/>
    <lineage>
        <taxon>Eukaryota</taxon>
        <taxon>Metazoa</taxon>
        <taxon>Chordata</taxon>
        <taxon>Craniata</taxon>
        <taxon>Vertebrata</taxon>
        <taxon>Euteleostomi</taxon>
        <taxon>Actinopterygii</taxon>
        <taxon>Neopterygii</taxon>
        <taxon>Teleostei</taxon>
        <taxon>Neoteleostei</taxon>
        <taxon>Acanthomorphata</taxon>
        <taxon>Eupercaria</taxon>
        <taxon>Perciformes</taxon>
        <taxon>Notothenioidei</taxon>
        <taxon>Eleginopidae</taxon>
        <taxon>Eleginops</taxon>
    </lineage>
</organism>
<feature type="region of interest" description="Disordered" evidence="1">
    <location>
        <begin position="314"/>
        <end position="335"/>
    </location>
</feature>
<feature type="compositionally biased region" description="Low complexity" evidence="1">
    <location>
        <begin position="215"/>
        <end position="228"/>
    </location>
</feature>
<feature type="compositionally biased region" description="Low complexity" evidence="1">
    <location>
        <begin position="493"/>
        <end position="509"/>
    </location>
</feature>
<dbReference type="EMBL" id="JAUZQC010000023">
    <property type="protein sequence ID" value="KAK5850115.1"/>
    <property type="molecule type" value="Genomic_DNA"/>
</dbReference>
<dbReference type="AlphaFoldDB" id="A0AAN7WV89"/>
<feature type="compositionally biased region" description="Basic and acidic residues" evidence="1">
    <location>
        <begin position="36"/>
        <end position="51"/>
    </location>
</feature>
<reference evidence="2 3" key="2">
    <citation type="journal article" date="2023" name="Mol. Biol. Evol.">
        <title>Genomics of Secondarily Temperate Adaptation in the Only Non-Antarctic Icefish.</title>
        <authorList>
            <person name="Rivera-Colon A.G."/>
            <person name="Rayamajhi N."/>
            <person name="Minhas B.F."/>
            <person name="Madrigal G."/>
            <person name="Bilyk K.T."/>
            <person name="Yoon V."/>
            <person name="Hune M."/>
            <person name="Gregory S."/>
            <person name="Cheng C.H.C."/>
            <person name="Catchen J.M."/>
        </authorList>
    </citation>
    <scope>NUCLEOTIDE SEQUENCE [LARGE SCALE GENOMIC DNA]</scope>
    <source>
        <strain evidence="2">JMC-PN-2008</strain>
    </source>
</reference>
<evidence type="ECO:0000313" key="2">
    <source>
        <dbReference type="EMBL" id="KAK5850115.1"/>
    </source>
</evidence>
<protein>
    <submittedName>
        <fullName evidence="2">Uncharacterized protein</fullName>
    </submittedName>
</protein>
<feature type="compositionally biased region" description="Low complexity" evidence="1">
    <location>
        <begin position="314"/>
        <end position="328"/>
    </location>
</feature>
<name>A0AAN7WV89_ELEMC</name>
<feature type="compositionally biased region" description="Low complexity" evidence="1">
    <location>
        <begin position="24"/>
        <end position="35"/>
    </location>
</feature>
<feature type="compositionally biased region" description="Polar residues" evidence="1">
    <location>
        <begin position="205"/>
        <end position="214"/>
    </location>
</feature>
<feature type="compositionally biased region" description="Low complexity" evidence="1">
    <location>
        <begin position="458"/>
        <end position="472"/>
    </location>
</feature>
<feature type="compositionally biased region" description="Polar residues" evidence="1">
    <location>
        <begin position="145"/>
        <end position="165"/>
    </location>
</feature>
<comment type="caution">
    <text evidence="2">The sequence shown here is derived from an EMBL/GenBank/DDBJ whole genome shotgun (WGS) entry which is preliminary data.</text>
</comment>
<feature type="region of interest" description="Disordered" evidence="1">
    <location>
        <begin position="145"/>
        <end position="228"/>
    </location>
</feature>
<feature type="region of interest" description="Disordered" evidence="1">
    <location>
        <begin position="252"/>
        <end position="297"/>
    </location>
</feature>
<feature type="region of interest" description="Disordered" evidence="1">
    <location>
        <begin position="404"/>
        <end position="531"/>
    </location>
</feature>
<evidence type="ECO:0000313" key="3">
    <source>
        <dbReference type="Proteomes" id="UP001346869"/>
    </source>
</evidence>
<reference evidence="2 3" key="1">
    <citation type="journal article" date="2023" name="Genes (Basel)">
        <title>Chromosome-Level Genome Assembly and Circadian Gene Repertoire of the Patagonia Blennie Eleginops maclovinus-The Closest Ancestral Proxy of Antarctic Cryonotothenioids.</title>
        <authorList>
            <person name="Cheng C.C."/>
            <person name="Rivera-Colon A.G."/>
            <person name="Minhas B.F."/>
            <person name="Wilson L."/>
            <person name="Rayamajhi N."/>
            <person name="Vargas-Chacoff L."/>
            <person name="Catchen J.M."/>
        </authorList>
    </citation>
    <scope>NUCLEOTIDE SEQUENCE [LARGE SCALE GENOMIC DNA]</scope>
    <source>
        <strain evidence="2">JMC-PN-2008</strain>
    </source>
</reference>
<feature type="compositionally biased region" description="Acidic residues" evidence="1">
    <location>
        <begin position="510"/>
        <end position="525"/>
    </location>
</feature>